<organism evidence="12 13">
    <name type="scientific">Rheinheimera pacifica</name>
    <dbReference type="NCBI Taxonomy" id="173990"/>
    <lineage>
        <taxon>Bacteria</taxon>
        <taxon>Pseudomonadati</taxon>
        <taxon>Pseudomonadota</taxon>
        <taxon>Gammaproteobacteria</taxon>
        <taxon>Chromatiales</taxon>
        <taxon>Chromatiaceae</taxon>
        <taxon>Rheinheimera</taxon>
    </lineage>
</organism>
<dbReference type="PANTHER" id="PTHR32089">
    <property type="entry name" value="METHYL-ACCEPTING CHEMOTAXIS PROTEIN MCPB"/>
    <property type="match status" value="1"/>
</dbReference>
<evidence type="ECO:0000256" key="5">
    <source>
        <dbReference type="ARBA" id="ARBA00023224"/>
    </source>
</evidence>
<dbReference type="PANTHER" id="PTHR32089:SF119">
    <property type="entry name" value="METHYL-ACCEPTING CHEMOTAXIS PROTEIN CTPL"/>
    <property type="match status" value="1"/>
</dbReference>
<dbReference type="GO" id="GO:0007165">
    <property type="term" value="P:signal transduction"/>
    <property type="evidence" value="ECO:0007669"/>
    <property type="project" value="UniProtKB-KW"/>
</dbReference>
<keyword evidence="8" id="KW-0175">Coiled coil</keyword>
<dbReference type="InterPro" id="IPR003660">
    <property type="entry name" value="HAMP_dom"/>
</dbReference>
<feature type="domain" description="Methyl-accepting transducer" evidence="10">
    <location>
        <begin position="347"/>
        <end position="583"/>
    </location>
</feature>
<dbReference type="SMART" id="SM00283">
    <property type="entry name" value="MA"/>
    <property type="match status" value="1"/>
</dbReference>
<feature type="domain" description="HAMP" evidence="11">
    <location>
        <begin position="289"/>
        <end position="342"/>
    </location>
</feature>
<keyword evidence="13" id="KW-1185">Reference proteome</keyword>
<comment type="subcellular location">
    <subcellularLocation>
        <location evidence="1">Membrane</location>
        <topology evidence="1">Multi-pass membrane protein</topology>
    </subcellularLocation>
</comment>
<sequence>MNQLRQLSIKQRLFINGGALVVAMAVMLLILFYQSAQLTSLARTQQLVEQISTDVLMFRRHEKDFVMRTDLRYQQRLNDHYSQMQQRAAELQQLLEQHNIDAKPLQQFLSLTAQYQQAFNQLVAQQQVVGLNPSSGMMGELRQTVHQLESHFEQLGSDNLSVLLLQLRRAEKDFLLRRDLAYQQQFNQIALQLQQVVADDASGKNLLANYQQHFTALVSSMQQSGLDETQGLTGQMRSAIQNTEASLTELSAQTSEAIADAVTSVQRLAVGIFVLVLAVVLLLVAMTSRSILRPVLDVCKTIGLIRSSNDFRMRVDVAGKDEMSTLATDFNAMLGDFQDLIKTVNQALEMLDQATNELAQSTADTSRGMQQQQSETDMVATAVTEMGATINEIASNTENTAARAEATNQNAQTGRMEVQQTVQRIQLLSDRLQNAAGVVSELEQDSKTIGSVLDVIRGIAEQTNLLALNAAIEAARAGDQGRGFAVVADEVRNLAMRTQESTRQIEAIVGGLQGRTNEIVKVMLSCREQGSESASQANVAMRLLGEITADVSNIMDMTTQIAAAIEQQSHVAAEVNKNVVKIRDLSDETYAHARQNASISEEVAQQAARLHQTVDRFRA</sequence>
<dbReference type="STRING" id="173990.SAMN05660691_01713"/>
<dbReference type="InterPro" id="IPR004090">
    <property type="entry name" value="Chemotax_Me-accpt_rcpt"/>
</dbReference>
<reference evidence="13" key="1">
    <citation type="submission" date="2016-10" db="EMBL/GenBank/DDBJ databases">
        <authorList>
            <person name="Varghese N."/>
            <person name="Submissions S."/>
        </authorList>
    </citation>
    <scope>NUCLEOTIDE SEQUENCE [LARGE SCALE GENOMIC DNA]</scope>
    <source>
        <strain evidence="13">DSM 17616</strain>
    </source>
</reference>
<dbReference type="Proteomes" id="UP000199371">
    <property type="component" value="Unassembled WGS sequence"/>
</dbReference>
<dbReference type="OrthoDB" id="9781845at2"/>
<evidence type="ECO:0000256" key="3">
    <source>
        <dbReference type="ARBA" id="ARBA00022989"/>
    </source>
</evidence>
<dbReference type="GO" id="GO:0004888">
    <property type="term" value="F:transmembrane signaling receptor activity"/>
    <property type="evidence" value="ECO:0007669"/>
    <property type="project" value="InterPro"/>
</dbReference>
<keyword evidence="3 9" id="KW-1133">Transmembrane helix</keyword>
<comment type="similarity">
    <text evidence="6">Belongs to the methyl-accepting chemotaxis (MCP) protein family.</text>
</comment>
<protein>
    <submittedName>
        <fullName evidence="12">Methyl-accepting chemotaxis protein</fullName>
    </submittedName>
</protein>
<dbReference type="Pfam" id="PF00015">
    <property type="entry name" value="MCPsignal"/>
    <property type="match status" value="1"/>
</dbReference>
<dbReference type="PRINTS" id="PR00260">
    <property type="entry name" value="CHEMTRNSDUCR"/>
</dbReference>
<evidence type="ECO:0000256" key="8">
    <source>
        <dbReference type="SAM" id="Coils"/>
    </source>
</evidence>
<dbReference type="PROSITE" id="PS50111">
    <property type="entry name" value="CHEMOTAXIS_TRANSDUC_2"/>
    <property type="match status" value="1"/>
</dbReference>
<proteinExistence type="inferred from homology"/>
<evidence type="ECO:0000256" key="1">
    <source>
        <dbReference type="ARBA" id="ARBA00004141"/>
    </source>
</evidence>
<dbReference type="SMART" id="SM00304">
    <property type="entry name" value="HAMP"/>
    <property type="match status" value="1"/>
</dbReference>
<dbReference type="FunFam" id="1.10.287.950:FF:000001">
    <property type="entry name" value="Methyl-accepting chemotaxis sensory transducer"/>
    <property type="match status" value="1"/>
</dbReference>
<evidence type="ECO:0000313" key="13">
    <source>
        <dbReference type="Proteomes" id="UP000199371"/>
    </source>
</evidence>
<dbReference type="AlphaFoldDB" id="A0A1H6L736"/>
<evidence type="ECO:0000256" key="9">
    <source>
        <dbReference type="SAM" id="Phobius"/>
    </source>
</evidence>
<gene>
    <name evidence="12" type="ORF">SAMN05660691_01713</name>
</gene>
<feature type="coiled-coil region" evidence="8">
    <location>
        <begin position="74"/>
        <end position="101"/>
    </location>
</feature>
<dbReference type="Gene3D" id="1.10.287.950">
    <property type="entry name" value="Methyl-accepting chemotaxis protein"/>
    <property type="match status" value="1"/>
</dbReference>
<keyword evidence="5 7" id="KW-0807">Transducer</keyword>
<feature type="transmembrane region" description="Helical" evidence="9">
    <location>
        <begin position="268"/>
        <end position="286"/>
    </location>
</feature>
<evidence type="ECO:0000256" key="4">
    <source>
        <dbReference type="ARBA" id="ARBA00023136"/>
    </source>
</evidence>
<dbReference type="InterPro" id="IPR032255">
    <property type="entry name" value="HBM"/>
</dbReference>
<dbReference type="RefSeq" id="WP_092792317.1">
    <property type="nucleotide sequence ID" value="NZ_FNXF01000005.1"/>
</dbReference>
<accession>A0A1H6L736</accession>
<dbReference type="CDD" id="cd11386">
    <property type="entry name" value="MCP_signal"/>
    <property type="match status" value="1"/>
</dbReference>
<keyword evidence="4 9" id="KW-0472">Membrane</keyword>
<feature type="transmembrane region" description="Helical" evidence="9">
    <location>
        <begin position="12"/>
        <end position="33"/>
    </location>
</feature>
<evidence type="ECO:0000256" key="2">
    <source>
        <dbReference type="ARBA" id="ARBA00022692"/>
    </source>
</evidence>
<dbReference type="SUPFAM" id="SSF58104">
    <property type="entry name" value="Methyl-accepting chemotaxis protein (MCP) signaling domain"/>
    <property type="match status" value="1"/>
</dbReference>
<evidence type="ECO:0000259" key="10">
    <source>
        <dbReference type="PROSITE" id="PS50111"/>
    </source>
</evidence>
<name>A0A1H6L736_9GAMM</name>
<dbReference type="CDD" id="cd06225">
    <property type="entry name" value="HAMP"/>
    <property type="match status" value="1"/>
</dbReference>
<evidence type="ECO:0000256" key="7">
    <source>
        <dbReference type="PROSITE-ProRule" id="PRU00284"/>
    </source>
</evidence>
<evidence type="ECO:0000313" key="12">
    <source>
        <dbReference type="EMBL" id="SEH84107.1"/>
    </source>
</evidence>
<evidence type="ECO:0000259" key="11">
    <source>
        <dbReference type="PROSITE" id="PS50885"/>
    </source>
</evidence>
<dbReference type="SMART" id="SM01358">
    <property type="entry name" value="HBM"/>
    <property type="match status" value="1"/>
</dbReference>
<dbReference type="InterPro" id="IPR004089">
    <property type="entry name" value="MCPsignal_dom"/>
</dbReference>
<feature type="coiled-coil region" evidence="8">
    <location>
        <begin position="337"/>
        <end position="364"/>
    </location>
</feature>
<keyword evidence="2 9" id="KW-0812">Transmembrane</keyword>
<dbReference type="EMBL" id="FNXF01000005">
    <property type="protein sequence ID" value="SEH84107.1"/>
    <property type="molecule type" value="Genomic_DNA"/>
</dbReference>
<dbReference type="GO" id="GO:0016020">
    <property type="term" value="C:membrane"/>
    <property type="evidence" value="ECO:0007669"/>
    <property type="project" value="UniProtKB-SubCell"/>
</dbReference>
<dbReference type="GO" id="GO:0006935">
    <property type="term" value="P:chemotaxis"/>
    <property type="evidence" value="ECO:0007669"/>
    <property type="project" value="InterPro"/>
</dbReference>
<evidence type="ECO:0000256" key="6">
    <source>
        <dbReference type="ARBA" id="ARBA00029447"/>
    </source>
</evidence>
<dbReference type="PROSITE" id="PS50885">
    <property type="entry name" value="HAMP"/>
    <property type="match status" value="1"/>
</dbReference>